<organism evidence="1 2">
    <name type="scientific">Maricaulis maris</name>
    <dbReference type="NCBI Taxonomy" id="74318"/>
    <lineage>
        <taxon>Bacteria</taxon>
        <taxon>Pseudomonadati</taxon>
        <taxon>Pseudomonadota</taxon>
        <taxon>Alphaproteobacteria</taxon>
        <taxon>Maricaulales</taxon>
        <taxon>Maricaulaceae</taxon>
        <taxon>Maricaulis</taxon>
    </lineage>
</organism>
<dbReference type="Proteomes" id="UP000273675">
    <property type="component" value="Unassembled WGS sequence"/>
</dbReference>
<dbReference type="Gene3D" id="3.40.50.12780">
    <property type="entry name" value="N-terminal domain of ligase-like"/>
    <property type="match status" value="1"/>
</dbReference>
<comment type="caution">
    <text evidence="1">The sequence shown here is derived from an EMBL/GenBank/DDBJ whole genome shotgun (WGS) entry which is preliminary data.</text>
</comment>
<dbReference type="InterPro" id="IPR053158">
    <property type="entry name" value="CapK_Type1_Caps_Biosynth"/>
</dbReference>
<dbReference type="AlphaFoldDB" id="A0A495DKS5"/>
<gene>
    <name evidence="1" type="ORF">C7435_1172</name>
</gene>
<evidence type="ECO:0000313" key="1">
    <source>
        <dbReference type="EMBL" id="RKR03220.1"/>
    </source>
</evidence>
<protein>
    <submittedName>
        <fullName evidence="1">Putative adenylate-forming enzyme</fullName>
    </submittedName>
</protein>
<proteinExistence type="predicted"/>
<dbReference type="EMBL" id="RBIM01000002">
    <property type="protein sequence ID" value="RKR03220.1"/>
    <property type="molecule type" value="Genomic_DNA"/>
</dbReference>
<dbReference type="SUPFAM" id="SSF56801">
    <property type="entry name" value="Acetyl-CoA synthetase-like"/>
    <property type="match status" value="1"/>
</dbReference>
<name>A0A495DKS5_9PROT</name>
<dbReference type="NCBIfam" id="TIGR02304">
    <property type="entry name" value="aden_form_hyp"/>
    <property type="match status" value="1"/>
</dbReference>
<reference evidence="1 2" key="1">
    <citation type="submission" date="2018-10" db="EMBL/GenBank/DDBJ databases">
        <title>Genomic Encyclopedia of Type Strains, Phase IV (KMG-IV): sequencing the most valuable type-strain genomes for metagenomic binning, comparative biology and taxonomic classification.</title>
        <authorList>
            <person name="Goeker M."/>
        </authorList>
    </citation>
    <scope>NUCLEOTIDE SEQUENCE [LARGE SCALE GENOMIC DNA]</scope>
    <source>
        <strain evidence="1 2">DSM 4734</strain>
    </source>
</reference>
<accession>A0A495DKS5</accession>
<dbReference type="InterPro" id="IPR012685">
    <property type="entry name" value="CHP02304_F390_synth-rel"/>
</dbReference>
<sequence>MARLALPPAAAILAAYARARWLAARLNSRARIEAWQQRRLRDFLNRRITAVDAYRDQAGRPLDTYPALDKATMMARFERYNTLRLEAAAARAAWQAGQAPPGFAIGASTGTSGNRGYYVISDAERHAWLGVILARGLPGFWRQQLRLAVMLPTNSRLYDAANESGRLALRFFDLNAGVESQAAAVEAWQPDVLIAPPKVLRLLADRDSALAPTHVFSGAEVLDPIDRAIVEARFSCVVREIYMATEGLFAVACPHGRLHLLEDHVLFEWDDADGAGGLKAPVITDFTRRHQIMLRYRMNDLLELDSQACPCGSSFTAVRAVAGRLDDVFRLNTAAGGRIAVTPDVIRNAVVDASPRIDDFRVVQNAPDRVELSLPRSCAAELGAAKCSLAALFDRLGAAVTLTAELAELPPPGPGKLRRVRRTCA</sequence>
<dbReference type="PANTHER" id="PTHR36932:SF1">
    <property type="entry name" value="CAPSULAR POLYSACCHARIDE BIOSYNTHESIS PROTEIN"/>
    <property type="match status" value="1"/>
</dbReference>
<evidence type="ECO:0000313" key="2">
    <source>
        <dbReference type="Proteomes" id="UP000273675"/>
    </source>
</evidence>
<dbReference type="PANTHER" id="PTHR36932">
    <property type="entry name" value="CAPSULAR POLYSACCHARIDE BIOSYNTHESIS PROTEIN"/>
    <property type="match status" value="1"/>
</dbReference>
<dbReference type="RefSeq" id="WP_170150346.1">
    <property type="nucleotide sequence ID" value="NZ_RBIM01000002.1"/>
</dbReference>
<dbReference type="InterPro" id="IPR042099">
    <property type="entry name" value="ANL_N_sf"/>
</dbReference>